<dbReference type="Proteomes" id="UP000275267">
    <property type="component" value="Unassembled WGS sequence"/>
</dbReference>
<organism evidence="8 9">
    <name type="scientific">Panicum miliaceum</name>
    <name type="common">Proso millet</name>
    <name type="synonym">Broomcorn millet</name>
    <dbReference type="NCBI Taxonomy" id="4540"/>
    <lineage>
        <taxon>Eukaryota</taxon>
        <taxon>Viridiplantae</taxon>
        <taxon>Streptophyta</taxon>
        <taxon>Embryophyta</taxon>
        <taxon>Tracheophyta</taxon>
        <taxon>Spermatophyta</taxon>
        <taxon>Magnoliopsida</taxon>
        <taxon>Liliopsida</taxon>
        <taxon>Poales</taxon>
        <taxon>Poaceae</taxon>
        <taxon>PACMAD clade</taxon>
        <taxon>Panicoideae</taxon>
        <taxon>Panicodae</taxon>
        <taxon>Paniceae</taxon>
        <taxon>Panicinae</taxon>
        <taxon>Panicum</taxon>
        <taxon>Panicum sect. Panicum</taxon>
    </lineage>
</organism>
<evidence type="ECO:0000256" key="3">
    <source>
        <dbReference type="ARBA" id="ARBA00022989"/>
    </source>
</evidence>
<evidence type="ECO:0000313" key="9">
    <source>
        <dbReference type="Proteomes" id="UP000275267"/>
    </source>
</evidence>
<evidence type="ECO:0000256" key="1">
    <source>
        <dbReference type="ARBA" id="ARBA00004167"/>
    </source>
</evidence>
<gene>
    <name evidence="8" type="ORF">C2845_PM11G05100</name>
</gene>
<proteinExistence type="predicted"/>
<dbReference type="EMBL" id="PQIB02000007">
    <property type="protein sequence ID" value="RLN07732.1"/>
    <property type="molecule type" value="Genomic_DNA"/>
</dbReference>
<dbReference type="PANTHER" id="PTHR31234">
    <property type="entry name" value="LATE EMBRYOGENESIS ABUNDANT (LEA) HYDROXYPROLINE-RICH GLYCOPROTEIN FAMILY"/>
    <property type="match status" value="1"/>
</dbReference>
<evidence type="ECO:0000256" key="6">
    <source>
        <dbReference type="SAM" id="Phobius"/>
    </source>
</evidence>
<dbReference type="STRING" id="4540.A0A3L6RPQ0"/>
<name>A0A3L6RPQ0_PANMI</name>
<feature type="transmembrane region" description="Helical" evidence="6">
    <location>
        <begin position="69"/>
        <end position="91"/>
    </location>
</feature>
<dbReference type="AlphaFoldDB" id="A0A3L6RPQ0"/>
<protein>
    <recommendedName>
        <fullName evidence="7">Late embryogenesis abundant protein LEA-2 subgroup domain-containing protein</fullName>
    </recommendedName>
</protein>
<reference evidence="9" key="1">
    <citation type="journal article" date="2019" name="Nat. Commun.">
        <title>The genome of broomcorn millet.</title>
        <authorList>
            <person name="Zou C."/>
            <person name="Miki D."/>
            <person name="Li D."/>
            <person name="Tang Q."/>
            <person name="Xiao L."/>
            <person name="Rajput S."/>
            <person name="Deng P."/>
            <person name="Jia W."/>
            <person name="Huang R."/>
            <person name="Zhang M."/>
            <person name="Sun Y."/>
            <person name="Hu J."/>
            <person name="Fu X."/>
            <person name="Schnable P.S."/>
            <person name="Li F."/>
            <person name="Zhang H."/>
            <person name="Feng B."/>
            <person name="Zhu X."/>
            <person name="Liu R."/>
            <person name="Schnable J.C."/>
            <person name="Zhu J.-K."/>
            <person name="Zhang H."/>
        </authorList>
    </citation>
    <scope>NUCLEOTIDE SEQUENCE [LARGE SCALE GENOMIC DNA]</scope>
</reference>
<accession>A0A3L6RPQ0</accession>
<dbReference type="InterPro" id="IPR004864">
    <property type="entry name" value="LEA_2"/>
</dbReference>
<keyword evidence="2 6" id="KW-0812">Transmembrane</keyword>
<dbReference type="GO" id="GO:0098542">
    <property type="term" value="P:defense response to other organism"/>
    <property type="evidence" value="ECO:0007669"/>
    <property type="project" value="InterPro"/>
</dbReference>
<dbReference type="PANTHER" id="PTHR31234:SF72">
    <property type="entry name" value="NDR1_HIN1-LIKE PROTEIN 6"/>
    <property type="match status" value="1"/>
</dbReference>
<dbReference type="InterPro" id="IPR044839">
    <property type="entry name" value="NDR1-like"/>
</dbReference>
<feature type="domain" description="Late embryogenesis abundant protein LEA-2 subgroup" evidence="7">
    <location>
        <begin position="124"/>
        <end position="227"/>
    </location>
</feature>
<dbReference type="Pfam" id="PF03168">
    <property type="entry name" value="LEA_2"/>
    <property type="match status" value="1"/>
</dbReference>
<sequence>MQSLPSDEVAERVMARLETIHEDEVYVDLEAGRHSPPPAPVTPPAAAANEPSRKNKKKKRTRCGCCRRLACCLLLAAAVVAALLGALYLALEPKLPRYTVDALTVTAFGMDDDLTARARFDASVRFENPNRAIGIRYEEGSSLSVWFRGYRLSEGALPAFYQGPHGGAATVHVAMGEARLRGTGVVEAMRHVNGAGGGELPLVFRGEVPVRVRLGPVTTARVTPRVRCDLVLDRLATEGSVRVKNMDCKLSLKLW</sequence>
<keyword evidence="4 6" id="KW-0472">Membrane</keyword>
<evidence type="ECO:0000256" key="2">
    <source>
        <dbReference type="ARBA" id="ARBA00022692"/>
    </source>
</evidence>
<feature type="region of interest" description="Disordered" evidence="5">
    <location>
        <begin position="28"/>
        <end position="55"/>
    </location>
</feature>
<evidence type="ECO:0000259" key="7">
    <source>
        <dbReference type="Pfam" id="PF03168"/>
    </source>
</evidence>
<evidence type="ECO:0000256" key="5">
    <source>
        <dbReference type="SAM" id="MobiDB-lite"/>
    </source>
</evidence>
<comment type="subcellular location">
    <subcellularLocation>
        <location evidence="1">Membrane</location>
        <topology evidence="1">Single-pass membrane protein</topology>
    </subcellularLocation>
</comment>
<evidence type="ECO:0000256" key="4">
    <source>
        <dbReference type="ARBA" id="ARBA00023136"/>
    </source>
</evidence>
<comment type="caution">
    <text evidence="8">The sequence shown here is derived from an EMBL/GenBank/DDBJ whole genome shotgun (WGS) entry which is preliminary data.</text>
</comment>
<keyword evidence="9" id="KW-1185">Reference proteome</keyword>
<keyword evidence="3 6" id="KW-1133">Transmembrane helix</keyword>
<evidence type="ECO:0000313" key="8">
    <source>
        <dbReference type="EMBL" id="RLN07732.1"/>
    </source>
</evidence>
<dbReference type="OrthoDB" id="1917746at2759"/>
<dbReference type="GO" id="GO:0005886">
    <property type="term" value="C:plasma membrane"/>
    <property type="evidence" value="ECO:0007669"/>
    <property type="project" value="TreeGrafter"/>
</dbReference>